<name>A0A0D8IWG6_9FIRM</name>
<evidence type="ECO:0000313" key="2">
    <source>
        <dbReference type="EMBL" id="KUE75738.1"/>
    </source>
</evidence>
<proteinExistence type="predicted"/>
<organism evidence="1 5">
    <name type="scientific">Ruthenibacterium lactatiformans</name>
    <dbReference type="NCBI Taxonomy" id="1550024"/>
    <lineage>
        <taxon>Bacteria</taxon>
        <taxon>Bacillati</taxon>
        <taxon>Bacillota</taxon>
        <taxon>Clostridia</taxon>
        <taxon>Eubacteriales</taxon>
        <taxon>Oscillospiraceae</taxon>
        <taxon>Ruthenibacterium</taxon>
    </lineage>
</organism>
<dbReference type="Proteomes" id="UP000053433">
    <property type="component" value="Unassembled WGS sequence"/>
</dbReference>
<accession>A0A0D8IWG6</accession>
<evidence type="ECO:0000313" key="6">
    <source>
        <dbReference type="Proteomes" id="UP000053433"/>
    </source>
</evidence>
<sequence>MDLYQYFAKELDCFESDLRYRSYISWPAASVRHCKVAADDAQAWSEFLTYVFGVPLDFSTVDAAKLYLLKHRCLPDDL</sequence>
<reference evidence="7 8" key="3">
    <citation type="journal article" date="2019" name="Nat. Med.">
        <title>A library of human gut bacterial isolates paired with longitudinal multiomics data enables mechanistic microbiome research.</title>
        <authorList>
            <person name="Poyet M."/>
            <person name="Groussin M."/>
            <person name="Gibbons S.M."/>
            <person name="Avila-Pacheco J."/>
            <person name="Jiang X."/>
            <person name="Kearney S.M."/>
            <person name="Perrotta A.R."/>
            <person name="Berdy B."/>
            <person name="Zhao S."/>
            <person name="Lieberman T.D."/>
            <person name="Swanson P.K."/>
            <person name="Smith M."/>
            <person name="Roesemann S."/>
            <person name="Alexander J.E."/>
            <person name="Rich S.A."/>
            <person name="Livny J."/>
            <person name="Vlamakis H."/>
            <person name="Clish C."/>
            <person name="Bullock K."/>
            <person name="Deik A."/>
            <person name="Scott J."/>
            <person name="Pierce K.A."/>
            <person name="Xavier R.J."/>
            <person name="Alm E.J."/>
        </authorList>
    </citation>
    <scope>NUCLEOTIDE SEQUENCE [LARGE SCALE GENOMIC DNA]</scope>
    <source>
        <strain evidence="3 8">BIOML-A4</strain>
        <strain evidence="4 7">BIOML-A7</strain>
    </source>
</reference>
<dbReference type="EMBL" id="WMZR01000016">
    <property type="protein sequence ID" value="MTS52327.1"/>
    <property type="molecule type" value="Genomic_DNA"/>
</dbReference>
<dbReference type="EMBL" id="LMUA01000016">
    <property type="protein sequence ID" value="KUE75738.1"/>
    <property type="molecule type" value="Genomic_DNA"/>
</dbReference>
<evidence type="ECO:0000313" key="4">
    <source>
        <dbReference type="EMBL" id="MTS52327.1"/>
    </source>
</evidence>
<accession>A0A0W7TPG9</accession>
<keyword evidence="5" id="KW-1185">Reference proteome</keyword>
<reference evidence="2 6" key="2">
    <citation type="submission" date="2015-10" db="EMBL/GenBank/DDBJ databases">
        <title>A novel member of the family Ruminococcaceae isolated from human faeces.</title>
        <authorList>
            <person name="Shkoporov A.N."/>
            <person name="Chaplin A.V."/>
            <person name="Motuzova O.V."/>
            <person name="Kafarskaia L.I."/>
            <person name="Efimov B.A."/>
        </authorList>
    </citation>
    <scope>NUCLEOTIDE SEQUENCE [LARGE SCALE GENOMIC DNA]</scope>
    <source>
        <strain evidence="2 6">668</strain>
    </source>
</reference>
<evidence type="ECO:0000313" key="7">
    <source>
        <dbReference type="Proteomes" id="UP000449193"/>
    </source>
</evidence>
<dbReference type="GeneID" id="42858047"/>
<dbReference type="Proteomes" id="UP000472755">
    <property type="component" value="Unassembled WGS sequence"/>
</dbReference>
<evidence type="ECO:0000313" key="1">
    <source>
        <dbReference type="EMBL" id="KJF38824.1"/>
    </source>
</evidence>
<reference evidence="1" key="1">
    <citation type="submission" date="2015-02" db="EMBL/GenBank/DDBJ databases">
        <title>A novel member of the family Ruminococcaceae isolated from human feces.</title>
        <authorList>
            <person name="Shkoporov A.N."/>
            <person name="Chaplin A.V."/>
            <person name="Motuzova O.V."/>
            <person name="Kafarskaia L.I."/>
            <person name="Khokhlova E.V."/>
            <person name="Efimov B.A."/>
        </authorList>
    </citation>
    <scope>NUCLEOTIDE SEQUENCE [LARGE SCALE GENOMIC DNA]</scope>
    <source>
        <strain evidence="1">585-1</strain>
    </source>
</reference>
<dbReference type="EMBL" id="JXXK01000030">
    <property type="protein sequence ID" value="KJF38824.1"/>
    <property type="molecule type" value="Genomic_DNA"/>
</dbReference>
<evidence type="ECO:0000313" key="8">
    <source>
        <dbReference type="Proteomes" id="UP000472755"/>
    </source>
</evidence>
<protein>
    <submittedName>
        <fullName evidence="1">Uncharacterized protein</fullName>
    </submittedName>
</protein>
<evidence type="ECO:0000313" key="5">
    <source>
        <dbReference type="Proteomes" id="UP000032483"/>
    </source>
</evidence>
<dbReference type="Proteomes" id="UP000032483">
    <property type="component" value="Unassembled WGS sequence"/>
</dbReference>
<dbReference type="EMBL" id="WMZU01000047">
    <property type="protein sequence ID" value="MTS29051.1"/>
    <property type="molecule type" value="Genomic_DNA"/>
</dbReference>
<dbReference type="RefSeq" id="WP_009324292.1">
    <property type="nucleotide sequence ID" value="NZ_CAOJUJ010000066.1"/>
</dbReference>
<gene>
    <name evidence="2" type="ORF">ASJ35_11875</name>
    <name evidence="4" type="ORF">GMD52_12345</name>
    <name evidence="3" type="ORF">GMD59_17440</name>
    <name evidence="1" type="ORF">TQ39_15930</name>
</gene>
<dbReference type="Proteomes" id="UP000449193">
    <property type="component" value="Unassembled WGS sequence"/>
</dbReference>
<evidence type="ECO:0000313" key="3">
    <source>
        <dbReference type="EMBL" id="MTS29051.1"/>
    </source>
</evidence>
<dbReference type="AlphaFoldDB" id="A0A0D8IWG6"/>
<comment type="caution">
    <text evidence="1">The sequence shown here is derived from an EMBL/GenBank/DDBJ whole genome shotgun (WGS) entry which is preliminary data.</text>
</comment>